<dbReference type="Proteomes" id="UP000244571">
    <property type="component" value="Chromosome"/>
</dbReference>
<keyword evidence="5 6" id="KW-0472">Membrane</keyword>
<dbReference type="EMBL" id="CP028901">
    <property type="protein sequence ID" value="AWB35353.1"/>
    <property type="molecule type" value="Genomic_DNA"/>
</dbReference>
<evidence type="ECO:0008006" key="11">
    <source>
        <dbReference type="Google" id="ProtNLM"/>
    </source>
</evidence>
<feature type="domain" description="Mechanosensitive ion channel MscS" evidence="7">
    <location>
        <begin position="405"/>
        <end position="471"/>
    </location>
</feature>
<dbReference type="Gene3D" id="3.30.70.100">
    <property type="match status" value="1"/>
</dbReference>
<feature type="transmembrane region" description="Helical" evidence="6">
    <location>
        <begin position="283"/>
        <end position="301"/>
    </location>
</feature>
<accession>A0A2R4XNG8</accession>
<dbReference type="Pfam" id="PF24956">
    <property type="entry name" value="Msl2-3_C"/>
    <property type="match status" value="1"/>
</dbReference>
<dbReference type="PANTHER" id="PTHR30566">
    <property type="entry name" value="YNAI-RELATED MECHANOSENSITIVE ION CHANNEL"/>
    <property type="match status" value="1"/>
</dbReference>
<feature type="domain" description="Mechanosensitive ion channel protein 2/3 C-terminal" evidence="8">
    <location>
        <begin position="489"/>
        <end position="559"/>
    </location>
</feature>
<gene>
    <name evidence="9" type="ORF">DBV39_18220</name>
</gene>
<dbReference type="InterPro" id="IPR023408">
    <property type="entry name" value="MscS_beta-dom_sf"/>
</dbReference>
<dbReference type="InterPro" id="IPR006686">
    <property type="entry name" value="MscS_channel_CS"/>
</dbReference>
<protein>
    <recommendedName>
        <fullName evidence="11">MscS family membrane protein</fullName>
    </recommendedName>
</protein>
<evidence type="ECO:0000256" key="3">
    <source>
        <dbReference type="ARBA" id="ARBA00022692"/>
    </source>
</evidence>
<dbReference type="PROSITE" id="PS01246">
    <property type="entry name" value="UPF0003"/>
    <property type="match status" value="1"/>
</dbReference>
<dbReference type="InterPro" id="IPR011066">
    <property type="entry name" value="MscS_channel_C_sf"/>
</dbReference>
<dbReference type="Gene3D" id="1.10.287.1260">
    <property type="match status" value="1"/>
</dbReference>
<evidence type="ECO:0000256" key="5">
    <source>
        <dbReference type="ARBA" id="ARBA00023136"/>
    </source>
</evidence>
<name>A0A2R4XNG8_9BURK</name>
<dbReference type="SUPFAM" id="SSF82689">
    <property type="entry name" value="Mechanosensitive channel protein MscS (YggB), C-terminal domain"/>
    <property type="match status" value="1"/>
</dbReference>
<organism evidence="9 10">
    <name type="scientific">Orrella marina</name>
    <dbReference type="NCBI Taxonomy" id="2163011"/>
    <lineage>
        <taxon>Bacteria</taxon>
        <taxon>Pseudomonadati</taxon>
        <taxon>Pseudomonadota</taxon>
        <taxon>Betaproteobacteria</taxon>
        <taxon>Burkholderiales</taxon>
        <taxon>Alcaligenaceae</taxon>
        <taxon>Orrella</taxon>
    </lineage>
</organism>
<feature type="transmembrane region" description="Helical" evidence="6">
    <location>
        <begin position="382"/>
        <end position="401"/>
    </location>
</feature>
<dbReference type="AlphaFoldDB" id="A0A2R4XNG8"/>
<dbReference type="KEGG" id="boz:DBV39_18220"/>
<evidence type="ECO:0000313" key="9">
    <source>
        <dbReference type="EMBL" id="AWB35353.1"/>
    </source>
</evidence>
<dbReference type="Pfam" id="PF00924">
    <property type="entry name" value="MS_channel_2nd"/>
    <property type="match status" value="1"/>
</dbReference>
<dbReference type="PANTHER" id="PTHR30566:SF5">
    <property type="entry name" value="MECHANOSENSITIVE ION CHANNEL PROTEIN 1, MITOCHONDRIAL-RELATED"/>
    <property type="match status" value="1"/>
</dbReference>
<proteinExistence type="predicted"/>
<sequence>MDMSSMHISRRGHPGLRLTRFIGLLFLLALFTLSMSGTLSAAHATTSLTPAHSALAPVNRYSPGGTYASLVAGIHQLEEQHAQYKDQKTFENLAEIRYTFSRLRSLLDLSEIPPANRVKAGNAAITYLADILARLSAVDIDTIPGALPGESDLPPRWTIPGTDIQIARVQSGPHAGEYLFTAQSIHHLQEYMLRLVDHAPIQPRRYPRMRLEHIHATGPLFPDAIVDRIPESLKAIHLNTPIWKMIAITLVGLFVILMAYGWSRLIARRSRHGSALQRLAWRFTMPMCLLVLYFVSVWFVIDHINPSGVFAQAEVLLTTAFLYGVSAWAAWIASFLLVEVIIHSPKVASNSFDAHLLRLTARIFAIGSSGGILIYGANEMGIPALGLVAGVGAGGFALALASQSTIENLFGGLSLFADRPFRIGETISFGSERGTVEMVGSRSSRIRALDGTLVTVPNSDLAKMQIINLTRRNRCLMQQTICLRNNTPIDKVDTLLATIRSLVASHAMVEQGKGTPRVRLIGMAPGQLDIEVRAQVPTDDYSRFLAVQEELLLDILRSIETMGIELARPQPAVN</sequence>
<evidence type="ECO:0000259" key="7">
    <source>
        <dbReference type="Pfam" id="PF00924"/>
    </source>
</evidence>
<reference evidence="9 10" key="1">
    <citation type="submission" date="2018-04" db="EMBL/GenBank/DDBJ databases">
        <title>Bordetella sp. HZ20 isolated from seawater.</title>
        <authorList>
            <person name="Sun C."/>
        </authorList>
    </citation>
    <scope>NUCLEOTIDE SEQUENCE [LARGE SCALE GENOMIC DNA]</scope>
    <source>
        <strain evidence="9 10">HZ20</strain>
    </source>
</reference>
<keyword evidence="3 6" id="KW-0812">Transmembrane</keyword>
<comment type="subcellular location">
    <subcellularLocation>
        <location evidence="1">Cell membrane</location>
        <topology evidence="1">Multi-pass membrane protein</topology>
    </subcellularLocation>
</comment>
<dbReference type="GO" id="GO:0005886">
    <property type="term" value="C:plasma membrane"/>
    <property type="evidence" value="ECO:0007669"/>
    <property type="project" value="UniProtKB-SubCell"/>
</dbReference>
<dbReference type="InterPro" id="IPR056876">
    <property type="entry name" value="Msl2-3_C"/>
</dbReference>
<feature type="transmembrane region" description="Helical" evidence="6">
    <location>
        <begin position="242"/>
        <end position="262"/>
    </location>
</feature>
<evidence type="ECO:0000259" key="8">
    <source>
        <dbReference type="Pfam" id="PF24956"/>
    </source>
</evidence>
<evidence type="ECO:0000256" key="6">
    <source>
        <dbReference type="SAM" id="Phobius"/>
    </source>
</evidence>
<dbReference type="Gene3D" id="2.30.30.60">
    <property type="match status" value="1"/>
</dbReference>
<evidence type="ECO:0000256" key="4">
    <source>
        <dbReference type="ARBA" id="ARBA00022989"/>
    </source>
</evidence>
<feature type="transmembrane region" description="Helical" evidence="6">
    <location>
        <begin position="321"/>
        <end position="344"/>
    </location>
</feature>
<dbReference type="InterPro" id="IPR006685">
    <property type="entry name" value="MscS_channel_2nd"/>
</dbReference>
<dbReference type="InterPro" id="IPR010920">
    <property type="entry name" value="LSM_dom_sf"/>
</dbReference>
<keyword evidence="10" id="KW-1185">Reference proteome</keyword>
<keyword evidence="2" id="KW-1003">Cell membrane</keyword>
<dbReference type="GO" id="GO:0008381">
    <property type="term" value="F:mechanosensitive monoatomic ion channel activity"/>
    <property type="evidence" value="ECO:0007669"/>
    <property type="project" value="UniProtKB-ARBA"/>
</dbReference>
<evidence type="ECO:0000256" key="1">
    <source>
        <dbReference type="ARBA" id="ARBA00004651"/>
    </source>
</evidence>
<evidence type="ECO:0000313" key="10">
    <source>
        <dbReference type="Proteomes" id="UP000244571"/>
    </source>
</evidence>
<feature type="transmembrane region" description="Helical" evidence="6">
    <location>
        <begin position="356"/>
        <end position="376"/>
    </location>
</feature>
<evidence type="ECO:0000256" key="2">
    <source>
        <dbReference type="ARBA" id="ARBA00022475"/>
    </source>
</evidence>
<keyword evidence="4 6" id="KW-1133">Transmembrane helix</keyword>
<dbReference type="SUPFAM" id="SSF50182">
    <property type="entry name" value="Sm-like ribonucleoproteins"/>
    <property type="match status" value="1"/>
</dbReference>